<proteinExistence type="predicted"/>
<evidence type="ECO:0000313" key="1">
    <source>
        <dbReference type="EMBL" id="ADK54836.1"/>
    </source>
</evidence>
<accession>E2D2H2</accession>
<name>E2D2H2_9BACT</name>
<protein>
    <submittedName>
        <fullName evidence="1">Two component regulator</fullName>
    </submittedName>
</protein>
<sequence>MVLAAADGDRPRATVALHPYLRSLDVPLRVAEYLLDDTERRQSAA</sequence>
<dbReference type="EMBL" id="GQ475282">
    <property type="protein sequence ID" value="ADK54836.1"/>
    <property type="molecule type" value="Genomic_DNA"/>
</dbReference>
<dbReference type="AlphaFoldDB" id="E2D2H2"/>
<organism evidence="1">
    <name type="scientific">uncultured soil bacterium</name>
    <dbReference type="NCBI Taxonomy" id="164851"/>
    <lineage>
        <taxon>Bacteria</taxon>
        <taxon>environmental samples</taxon>
    </lineage>
</organism>
<reference evidence="1" key="1">
    <citation type="journal article" date="2010" name="Biopolymers">
        <title>Cloning large natural product gene clusters from the environment: piecing environmental DNA gene clusters back together with TAR.</title>
        <authorList>
            <person name="Kim J.H."/>
            <person name="Feng Z."/>
            <person name="Bauer J.D."/>
            <person name="Kallifidas D."/>
            <person name="Calle P.Y."/>
            <person name="Brady S.F."/>
        </authorList>
    </citation>
    <scope>NUCLEOTIDE SEQUENCE</scope>
</reference>